<gene>
    <name evidence="3" type="ORF">GFH48_00820</name>
</gene>
<evidence type="ECO:0000313" key="3">
    <source>
        <dbReference type="EMBL" id="QFZ72009.1"/>
    </source>
</evidence>
<dbReference type="Proteomes" id="UP000326179">
    <property type="component" value="Chromosome"/>
</dbReference>
<keyword evidence="2" id="KW-1133">Transmembrane helix</keyword>
<keyword evidence="2" id="KW-0812">Transmembrane</keyword>
<dbReference type="KEGG" id="sfy:GFH48_00820"/>
<dbReference type="EMBL" id="CP045643">
    <property type="protein sequence ID" value="QFZ72009.1"/>
    <property type="molecule type" value="Genomic_DNA"/>
</dbReference>
<evidence type="ECO:0000256" key="1">
    <source>
        <dbReference type="SAM" id="MobiDB-lite"/>
    </source>
</evidence>
<dbReference type="Pfam" id="PF20087">
    <property type="entry name" value="DUF6479"/>
    <property type="match status" value="1"/>
</dbReference>
<dbReference type="RefSeq" id="WP_153286377.1">
    <property type="nucleotide sequence ID" value="NZ_CP045643.1"/>
</dbReference>
<protein>
    <submittedName>
        <fullName evidence="3">Uncharacterized protein</fullName>
    </submittedName>
</protein>
<name>A0A5Q0L5P0_9ACTN</name>
<proteinExistence type="predicted"/>
<dbReference type="AlphaFoldDB" id="A0A5Q0L5P0"/>
<accession>A0A5Q0L5P0</accession>
<feature type="region of interest" description="Disordered" evidence="1">
    <location>
        <begin position="39"/>
        <end position="76"/>
    </location>
</feature>
<keyword evidence="2" id="KW-0472">Membrane</keyword>
<evidence type="ECO:0000313" key="4">
    <source>
        <dbReference type="Proteomes" id="UP000326179"/>
    </source>
</evidence>
<dbReference type="InterPro" id="IPR045513">
    <property type="entry name" value="DUF6479"/>
</dbReference>
<reference evidence="3 4" key="1">
    <citation type="submission" date="2019-10" db="EMBL/GenBank/DDBJ databases">
        <title>A novel species.</title>
        <authorList>
            <person name="Gao J."/>
        </authorList>
    </citation>
    <scope>NUCLEOTIDE SEQUENCE [LARGE SCALE GENOMIC DNA]</scope>
    <source>
        <strain evidence="3 4">QMT-28</strain>
    </source>
</reference>
<evidence type="ECO:0000256" key="2">
    <source>
        <dbReference type="SAM" id="Phobius"/>
    </source>
</evidence>
<keyword evidence="4" id="KW-1185">Reference proteome</keyword>
<organism evidence="3 4">
    <name type="scientific">Streptomyces fagopyri</name>
    <dbReference type="NCBI Taxonomy" id="2662397"/>
    <lineage>
        <taxon>Bacteria</taxon>
        <taxon>Bacillati</taxon>
        <taxon>Actinomycetota</taxon>
        <taxon>Actinomycetes</taxon>
        <taxon>Kitasatosporales</taxon>
        <taxon>Streptomycetaceae</taxon>
        <taxon>Streptomyces</taxon>
    </lineage>
</organism>
<feature type="transmembrane region" description="Helical" evidence="2">
    <location>
        <begin position="15"/>
        <end position="34"/>
    </location>
</feature>
<sequence>MISSRVLAADGSSSLPLIVAGVVLAALLIGAFWYGSRRTARRENPGAGPADQNPRAATRRDSWQTPDDDPGRQPRH</sequence>